<dbReference type="SUPFAM" id="SSF141678">
    <property type="entry name" value="MAL13P1.257-like"/>
    <property type="match status" value="1"/>
</dbReference>
<feature type="compositionally biased region" description="Basic and acidic residues" evidence="4">
    <location>
        <begin position="135"/>
        <end position="147"/>
    </location>
</feature>
<evidence type="ECO:0000256" key="3">
    <source>
        <dbReference type="ARBA" id="ARBA00022833"/>
    </source>
</evidence>
<sequence length="169" mass="18963">MELEGVKDVQPADENYEYFFTVMCSSCREIHPKTVSFNQIEEHDISGSKGTAHFVWRCGNCKKEHSASFIPSDPTPKSKSKSTSPIPYSAPNAQYAPLIALDCRGLEFTEFHLSRGKWKCSAEESGTEFVIDWEELGREQGEEGRWDDYDESSGGPVGISELNSKIERA</sequence>
<dbReference type="KEGG" id="kne:92184269"/>
<dbReference type="EMBL" id="JBCAWK010000015">
    <property type="protein sequence ID" value="KAK8843354.1"/>
    <property type="molecule type" value="Genomic_DNA"/>
</dbReference>
<dbReference type="InterPro" id="IPR008584">
    <property type="entry name" value="CXXC_Zn-binding_euk"/>
</dbReference>
<evidence type="ECO:0000313" key="6">
    <source>
        <dbReference type="Proteomes" id="UP001388673"/>
    </source>
</evidence>
<evidence type="ECO:0000256" key="1">
    <source>
        <dbReference type="ARBA" id="ARBA00007818"/>
    </source>
</evidence>
<protein>
    <recommendedName>
        <fullName evidence="7">DUF866-domain-containing protein</fullName>
    </recommendedName>
</protein>
<evidence type="ECO:0008006" key="7">
    <source>
        <dbReference type="Google" id="ProtNLM"/>
    </source>
</evidence>
<keyword evidence="3" id="KW-0862">Zinc</keyword>
<name>A0AAW0YHI4_9TREE</name>
<dbReference type="PANTHER" id="PTHR12857">
    <property type="entry name" value="CXXC MOTIF CONTAINING ZINC BINDING PROTEIN"/>
    <property type="match status" value="1"/>
</dbReference>
<dbReference type="PANTHER" id="PTHR12857:SF0">
    <property type="entry name" value="CXXC MOTIF CONTAINING ZINC BINDING PROTEIN"/>
    <property type="match status" value="1"/>
</dbReference>
<feature type="compositionally biased region" description="Low complexity" evidence="4">
    <location>
        <begin position="70"/>
        <end position="86"/>
    </location>
</feature>
<feature type="region of interest" description="Disordered" evidence="4">
    <location>
        <begin position="66"/>
        <end position="86"/>
    </location>
</feature>
<dbReference type="GO" id="GO:0008270">
    <property type="term" value="F:zinc ion binding"/>
    <property type="evidence" value="ECO:0007669"/>
    <property type="project" value="TreeGrafter"/>
</dbReference>
<proteinExistence type="inferred from homology"/>
<dbReference type="Pfam" id="PF05907">
    <property type="entry name" value="CXXC_Zn-b_euk"/>
    <property type="match status" value="1"/>
</dbReference>
<reference evidence="5 6" key="1">
    <citation type="journal article" date="2024" name="bioRxiv">
        <title>Comparative genomics of Cryptococcus and Kwoniella reveals pathogenesis evolution and contrasting karyotype dynamics via intercentromeric recombination or chromosome fusion.</title>
        <authorList>
            <person name="Coelho M.A."/>
            <person name="David-Palma M."/>
            <person name="Shea T."/>
            <person name="Bowers K."/>
            <person name="McGinley-Smith S."/>
            <person name="Mohammad A.W."/>
            <person name="Gnirke A."/>
            <person name="Yurkov A.M."/>
            <person name="Nowrousian M."/>
            <person name="Sun S."/>
            <person name="Cuomo C.A."/>
            <person name="Heitman J."/>
        </authorList>
    </citation>
    <scope>NUCLEOTIDE SEQUENCE [LARGE SCALE GENOMIC DNA]</scope>
    <source>
        <strain evidence="5 6">CBS 13917</strain>
    </source>
</reference>
<comment type="caution">
    <text evidence="5">The sequence shown here is derived from an EMBL/GenBank/DDBJ whole genome shotgun (WGS) entry which is preliminary data.</text>
</comment>
<accession>A0AAW0YHI4</accession>
<dbReference type="AlphaFoldDB" id="A0AAW0YHI4"/>
<dbReference type="Proteomes" id="UP001388673">
    <property type="component" value="Unassembled WGS sequence"/>
</dbReference>
<keyword evidence="2" id="KW-0479">Metal-binding</keyword>
<evidence type="ECO:0000256" key="4">
    <source>
        <dbReference type="SAM" id="MobiDB-lite"/>
    </source>
</evidence>
<dbReference type="RefSeq" id="XP_066799302.1">
    <property type="nucleotide sequence ID" value="XM_066950087.1"/>
</dbReference>
<organism evidence="5 6">
    <name type="scientific">Kwoniella newhampshirensis</name>
    <dbReference type="NCBI Taxonomy" id="1651941"/>
    <lineage>
        <taxon>Eukaryota</taxon>
        <taxon>Fungi</taxon>
        <taxon>Dikarya</taxon>
        <taxon>Basidiomycota</taxon>
        <taxon>Agaricomycotina</taxon>
        <taxon>Tremellomycetes</taxon>
        <taxon>Tremellales</taxon>
        <taxon>Cryptococcaceae</taxon>
        <taxon>Kwoniella</taxon>
    </lineage>
</organism>
<evidence type="ECO:0000256" key="2">
    <source>
        <dbReference type="ARBA" id="ARBA00022723"/>
    </source>
</evidence>
<evidence type="ECO:0000313" key="5">
    <source>
        <dbReference type="EMBL" id="KAK8843354.1"/>
    </source>
</evidence>
<comment type="similarity">
    <text evidence="1">Belongs to the UPF0587 family.</text>
</comment>
<keyword evidence="6" id="KW-1185">Reference proteome</keyword>
<dbReference type="GeneID" id="92184269"/>
<gene>
    <name evidence="5" type="ORF">IAR55_007011</name>
</gene>
<feature type="region of interest" description="Disordered" evidence="4">
    <location>
        <begin position="132"/>
        <end position="169"/>
    </location>
</feature>